<dbReference type="Pfam" id="PF13411">
    <property type="entry name" value="MerR_1"/>
    <property type="match status" value="1"/>
</dbReference>
<dbReference type="InterPro" id="IPR000551">
    <property type="entry name" value="MerR-type_HTH_dom"/>
</dbReference>
<proteinExistence type="predicted"/>
<name>A0A9X8ZG99_9BACI</name>
<dbReference type="Proteomes" id="UP000309170">
    <property type="component" value="Unassembled WGS sequence"/>
</dbReference>
<evidence type="ECO:0000313" key="4">
    <source>
        <dbReference type="Proteomes" id="UP000309170"/>
    </source>
</evidence>
<reference evidence="3 4" key="1">
    <citation type="journal article" date="2019" name="Environ. Microbiol.">
        <title>An active ?-lactamase is a part of an orchestrated cell wall stress resistance network of Bacillus subtilis and related rhizosphere species.</title>
        <authorList>
            <person name="Bucher T."/>
            <person name="Keren-Paz A."/>
            <person name="Hausser J."/>
            <person name="Olender T."/>
            <person name="Cytryn E."/>
            <person name="Kolodkin-Gal I."/>
        </authorList>
    </citation>
    <scope>NUCLEOTIDE SEQUENCE [LARGE SCALE GENOMIC DNA]</scope>
    <source>
        <strain evidence="3 4">I4</strain>
    </source>
</reference>
<evidence type="ECO:0000313" key="3">
    <source>
        <dbReference type="EMBL" id="TKH10672.1"/>
    </source>
</evidence>
<dbReference type="Gene3D" id="1.10.1660.10">
    <property type="match status" value="1"/>
</dbReference>
<dbReference type="InterPro" id="IPR009061">
    <property type="entry name" value="DNA-bd_dom_put_sf"/>
</dbReference>
<dbReference type="RefSeq" id="WP_137023819.1">
    <property type="nucleotide sequence ID" value="NZ_SZNT01000191.1"/>
</dbReference>
<organism evidence="3 4">
    <name type="scientific">Peribacillus simplex</name>
    <dbReference type="NCBI Taxonomy" id="1478"/>
    <lineage>
        <taxon>Bacteria</taxon>
        <taxon>Bacillati</taxon>
        <taxon>Bacillota</taxon>
        <taxon>Bacilli</taxon>
        <taxon>Bacillales</taxon>
        <taxon>Bacillaceae</taxon>
        <taxon>Peribacillus</taxon>
    </lineage>
</organism>
<dbReference type="SUPFAM" id="SSF46955">
    <property type="entry name" value="Putative DNA-binding domain"/>
    <property type="match status" value="1"/>
</dbReference>
<dbReference type="AlphaFoldDB" id="A0A9X8ZG99"/>
<evidence type="ECO:0000256" key="1">
    <source>
        <dbReference type="SAM" id="Coils"/>
    </source>
</evidence>
<comment type="caution">
    <text evidence="3">The sequence shown here is derived from an EMBL/GenBank/DDBJ whole genome shotgun (WGS) entry which is preliminary data.</text>
</comment>
<gene>
    <name evidence="3" type="ORF">FC678_14120</name>
</gene>
<dbReference type="GO" id="GO:0006355">
    <property type="term" value="P:regulation of DNA-templated transcription"/>
    <property type="evidence" value="ECO:0007669"/>
    <property type="project" value="InterPro"/>
</dbReference>
<evidence type="ECO:0000259" key="2">
    <source>
        <dbReference type="Pfam" id="PF13411"/>
    </source>
</evidence>
<dbReference type="GO" id="GO:0003677">
    <property type="term" value="F:DNA binding"/>
    <property type="evidence" value="ECO:0007669"/>
    <property type="project" value="InterPro"/>
</dbReference>
<protein>
    <submittedName>
        <fullName evidence="3">MerR family transcriptional regulator</fullName>
    </submittedName>
</protein>
<accession>A0A9X8ZG99</accession>
<sequence length="215" mass="25147">MVKYINDIVREYNIEHHILRNWEDKGYLGVVDRDFQHGRMYDPEQVERILFIQSVVEEQKKRGLKRTDFKNVEHKLFEKFGGMVEVKPTSIPATPEVFTNLLVRLEKQDKQIEQLQRSLVQLAQMTARIEDKELPLPIDHSEELATIKEIAAAAMTKEQGNAVIDELKATREENEHLRKELEIMRGKADLAVEYIQNEQATNNKGGFFKKLFKIK</sequence>
<dbReference type="EMBL" id="SZNT01000191">
    <property type="protein sequence ID" value="TKH10672.1"/>
    <property type="molecule type" value="Genomic_DNA"/>
</dbReference>
<feature type="coiled-coil region" evidence="1">
    <location>
        <begin position="98"/>
        <end position="132"/>
    </location>
</feature>
<feature type="domain" description="HTH merR-type" evidence="2">
    <location>
        <begin position="5"/>
        <end position="57"/>
    </location>
</feature>
<keyword evidence="1" id="KW-0175">Coiled coil</keyword>